<accession>A0A1G8M7Z8</accession>
<feature type="transmembrane region" description="Helical" evidence="2">
    <location>
        <begin position="20"/>
        <end position="41"/>
    </location>
</feature>
<reference evidence="4" key="1">
    <citation type="submission" date="2016-10" db="EMBL/GenBank/DDBJ databases">
        <authorList>
            <person name="Varghese N."/>
            <person name="Submissions S."/>
        </authorList>
    </citation>
    <scope>NUCLEOTIDE SEQUENCE [LARGE SCALE GENOMIC DNA]</scope>
    <source>
        <strain evidence="4">CCM 7469</strain>
    </source>
</reference>
<sequence length="410" mass="44703">MVVRLDNIPLPAQELDPPRVWLWILLLPVSLLLGLGLTLWLGRDALAQSSVRFWLLALGAPFLLWCVLGFVRALLYLTEQSVADGWNAAREAELVQKMRQGRRSQQVLAVSLHTALRDPEAQDGWAQLLALQGDRAALRSQTSGERSARQSRLPRQSNEEQPEQLLLRVLSALLADLATPLAALPADRPLALLLEMHSSLCEPTLQRVWQQAWQASGIRQTATLVEGRGLSVMDRWLDQRIDEQALLLVVALQLAPADARGTAEAAVGLLFGNRLTQSTLAPLAYLHRPEPAAGAEDVLYATRQALDWVPLEAVSIGRAWMVGGDAERAKAITTAVNEIPLLVTHQQNLHDLDSCLGRPGGAAPWVGIAAAVESIRDKAEPQLIFSGDSAAAWLWCSVAMPVAPSSNRDI</sequence>
<feature type="region of interest" description="Disordered" evidence="1">
    <location>
        <begin position="138"/>
        <end position="160"/>
    </location>
</feature>
<protein>
    <submittedName>
        <fullName evidence="3">Uncharacterized protein</fullName>
    </submittedName>
</protein>
<dbReference type="RefSeq" id="WP_090267687.1">
    <property type="nucleotide sequence ID" value="NZ_FNDS01000014.1"/>
</dbReference>
<keyword evidence="2" id="KW-0812">Transmembrane</keyword>
<keyword evidence="4" id="KW-1185">Reference proteome</keyword>
<evidence type="ECO:0000313" key="4">
    <source>
        <dbReference type="Proteomes" id="UP000199636"/>
    </source>
</evidence>
<dbReference type="Proteomes" id="UP000199636">
    <property type="component" value="Unassembled WGS sequence"/>
</dbReference>
<feature type="transmembrane region" description="Helical" evidence="2">
    <location>
        <begin position="53"/>
        <end position="77"/>
    </location>
</feature>
<dbReference type="AlphaFoldDB" id="A0A1G8M7Z8"/>
<evidence type="ECO:0000256" key="1">
    <source>
        <dbReference type="SAM" id="MobiDB-lite"/>
    </source>
</evidence>
<dbReference type="EMBL" id="FNDS01000014">
    <property type="protein sequence ID" value="SDI64052.1"/>
    <property type="molecule type" value="Genomic_DNA"/>
</dbReference>
<name>A0A1G8M7Z8_9PSED</name>
<gene>
    <name evidence="3" type="ORF">SAMN05216272_1145</name>
</gene>
<evidence type="ECO:0000313" key="3">
    <source>
        <dbReference type="EMBL" id="SDI64052.1"/>
    </source>
</evidence>
<keyword evidence="2" id="KW-0472">Membrane</keyword>
<evidence type="ECO:0000256" key="2">
    <source>
        <dbReference type="SAM" id="Phobius"/>
    </source>
</evidence>
<dbReference type="OrthoDB" id="7032446at2"/>
<proteinExistence type="predicted"/>
<keyword evidence="2" id="KW-1133">Transmembrane helix</keyword>
<dbReference type="STRING" id="428992.SAMN05216272_1145"/>
<organism evidence="3 4">
    <name type="scientific">Pseudomonas panipatensis</name>
    <dbReference type="NCBI Taxonomy" id="428992"/>
    <lineage>
        <taxon>Bacteria</taxon>
        <taxon>Pseudomonadati</taxon>
        <taxon>Pseudomonadota</taxon>
        <taxon>Gammaproteobacteria</taxon>
        <taxon>Pseudomonadales</taxon>
        <taxon>Pseudomonadaceae</taxon>
        <taxon>Pseudomonas</taxon>
    </lineage>
</organism>